<organism evidence="3 4">
    <name type="scientific">Ktedonospora formicarum</name>
    <dbReference type="NCBI Taxonomy" id="2778364"/>
    <lineage>
        <taxon>Bacteria</taxon>
        <taxon>Bacillati</taxon>
        <taxon>Chloroflexota</taxon>
        <taxon>Ktedonobacteria</taxon>
        <taxon>Ktedonobacterales</taxon>
        <taxon>Ktedonobacteraceae</taxon>
        <taxon>Ktedonospora</taxon>
    </lineage>
</organism>
<dbReference type="RefSeq" id="WP_220194663.1">
    <property type="nucleotide sequence ID" value="NZ_BNJF01000001.1"/>
</dbReference>
<evidence type="ECO:0000313" key="3">
    <source>
        <dbReference type="EMBL" id="GHO45319.1"/>
    </source>
</evidence>
<dbReference type="EMBL" id="BNJF01000001">
    <property type="protein sequence ID" value="GHO45319.1"/>
    <property type="molecule type" value="Genomic_DNA"/>
</dbReference>
<keyword evidence="2" id="KW-1133">Transmembrane helix</keyword>
<evidence type="ECO:0000313" key="4">
    <source>
        <dbReference type="Proteomes" id="UP000612362"/>
    </source>
</evidence>
<feature type="transmembrane region" description="Helical" evidence="2">
    <location>
        <begin position="6"/>
        <end position="29"/>
    </location>
</feature>
<reference evidence="3" key="1">
    <citation type="submission" date="2020-10" db="EMBL/GenBank/DDBJ databases">
        <title>Taxonomic study of unclassified bacteria belonging to the class Ktedonobacteria.</title>
        <authorList>
            <person name="Yabe S."/>
            <person name="Wang C.M."/>
            <person name="Zheng Y."/>
            <person name="Sakai Y."/>
            <person name="Cavaletti L."/>
            <person name="Monciardini P."/>
            <person name="Donadio S."/>
        </authorList>
    </citation>
    <scope>NUCLEOTIDE SEQUENCE</scope>
    <source>
        <strain evidence="3">SOSP1-1</strain>
    </source>
</reference>
<gene>
    <name evidence="3" type="ORF">KSX_34820</name>
</gene>
<evidence type="ECO:0000256" key="1">
    <source>
        <dbReference type="SAM" id="MobiDB-lite"/>
    </source>
</evidence>
<comment type="caution">
    <text evidence="3">The sequence shown here is derived from an EMBL/GenBank/DDBJ whole genome shotgun (WGS) entry which is preliminary data.</text>
</comment>
<evidence type="ECO:0000256" key="2">
    <source>
        <dbReference type="SAM" id="Phobius"/>
    </source>
</evidence>
<sequence>MDSMLITYLGLIVALSILVWSAGVLFRYYRKPRSGVHGRSQNLDAWIPFNPTTATEEEYLEAIGEEDEESPARLHIQTRQNGHSNNGHKHTF</sequence>
<feature type="region of interest" description="Disordered" evidence="1">
    <location>
        <begin position="66"/>
        <end position="92"/>
    </location>
</feature>
<proteinExistence type="predicted"/>
<keyword evidence="2" id="KW-0472">Membrane</keyword>
<dbReference type="AlphaFoldDB" id="A0A8J3I4K9"/>
<name>A0A8J3I4K9_9CHLR</name>
<keyword evidence="2" id="KW-0812">Transmembrane</keyword>
<protein>
    <submittedName>
        <fullName evidence="3">Uncharacterized protein</fullName>
    </submittedName>
</protein>
<keyword evidence="4" id="KW-1185">Reference proteome</keyword>
<accession>A0A8J3I4K9</accession>
<dbReference type="Proteomes" id="UP000612362">
    <property type="component" value="Unassembled WGS sequence"/>
</dbReference>